<organism evidence="3 4">
    <name type="scientific">Nocardiopsis sinuspersici</name>
    <dbReference type="NCBI Taxonomy" id="501010"/>
    <lineage>
        <taxon>Bacteria</taxon>
        <taxon>Bacillati</taxon>
        <taxon>Actinomycetota</taxon>
        <taxon>Actinomycetes</taxon>
        <taxon>Streptosporangiales</taxon>
        <taxon>Nocardiopsidaceae</taxon>
        <taxon>Nocardiopsis</taxon>
    </lineage>
</organism>
<name>A0A7Z0BJW0_9ACTN</name>
<reference evidence="3 4" key="1">
    <citation type="submission" date="2020-07" db="EMBL/GenBank/DDBJ databases">
        <title>Sequencing the genomes of 1000 actinobacteria strains.</title>
        <authorList>
            <person name="Klenk H.-P."/>
        </authorList>
    </citation>
    <scope>NUCLEOTIDE SEQUENCE [LARGE SCALE GENOMIC DNA]</scope>
    <source>
        <strain evidence="3 4">DSM 45278</strain>
    </source>
</reference>
<gene>
    <name evidence="3" type="ORF">HNR06_003125</name>
</gene>
<evidence type="ECO:0000313" key="4">
    <source>
        <dbReference type="Proteomes" id="UP000584931"/>
    </source>
</evidence>
<accession>A0A7Z0BJW0</accession>
<keyword evidence="2" id="KW-1133">Transmembrane helix</keyword>
<dbReference type="Proteomes" id="UP000584931">
    <property type="component" value="Unassembled WGS sequence"/>
</dbReference>
<evidence type="ECO:0000256" key="1">
    <source>
        <dbReference type="SAM" id="MobiDB-lite"/>
    </source>
</evidence>
<proteinExistence type="predicted"/>
<comment type="caution">
    <text evidence="3">The sequence shown here is derived from an EMBL/GenBank/DDBJ whole genome shotgun (WGS) entry which is preliminary data.</text>
</comment>
<keyword evidence="2" id="KW-0472">Membrane</keyword>
<evidence type="ECO:0000313" key="3">
    <source>
        <dbReference type="EMBL" id="NYH53536.1"/>
    </source>
</evidence>
<keyword evidence="2" id="KW-0812">Transmembrane</keyword>
<dbReference type="RefSeq" id="WP_237683382.1">
    <property type="nucleotide sequence ID" value="NZ_JACCHL010000001.1"/>
</dbReference>
<dbReference type="EMBL" id="JACCHL010000001">
    <property type="protein sequence ID" value="NYH53536.1"/>
    <property type="molecule type" value="Genomic_DNA"/>
</dbReference>
<protein>
    <submittedName>
        <fullName evidence="3">Uncharacterized protein</fullName>
    </submittedName>
</protein>
<dbReference type="AlphaFoldDB" id="A0A7Z0BJW0"/>
<evidence type="ECO:0000256" key="2">
    <source>
        <dbReference type="SAM" id="Phobius"/>
    </source>
</evidence>
<feature type="region of interest" description="Disordered" evidence="1">
    <location>
        <begin position="61"/>
        <end position="89"/>
    </location>
</feature>
<sequence length="89" mass="9379">MIPILIALVGVVLLGLATGFFLAVSIGIRRRDSRGTYRSLRDDEESTPLSRTGSLVVGLRFRDGGHTAPGPDHAPSGRVPSSGRTPTPV</sequence>
<feature type="transmembrane region" description="Helical" evidence="2">
    <location>
        <begin position="6"/>
        <end position="28"/>
    </location>
</feature>